<keyword evidence="5" id="KW-1133">Transmembrane helix</keyword>
<proteinExistence type="inferred from homology"/>
<keyword evidence="11" id="KW-1185">Reference proteome</keyword>
<name>A0A3N0VJZ5_9GAMM</name>
<dbReference type="Gene3D" id="2.40.50.100">
    <property type="match status" value="1"/>
</dbReference>
<dbReference type="InterPro" id="IPR058624">
    <property type="entry name" value="MdtA-like_HH"/>
</dbReference>
<sequence length="405" mass="42354">MRRCGGAYGPARRSRFPPIDVSRSLRMSQKKSYLYLGATALTLAGFAAIGLAPRLHAEAPKAEAAAAPVPTLSVVEVQAAPAENGLSLPGTLRAWQDTAIHARAAGYLKRYLVDLGDAVQAGQLLAEIETPDLDQDRIAARAQLAQAEAELALAKSTNQRYQELVRQGAVSKLEADQRATALAAGEASVNSAKAQLARLNELSGFKRVTAPFAGRITARNAEPGMLVSGSESLFRLADTRQLRVSVQVPQASAPGVTVGLPAQISLRELPGQVFSGSVSRSAGVLDAARTLTTEIRIDNHDGRLLAGASVDVSLQLPNAQPALLIPANALIVNGKGNQVASVQADSTLKLLPVRLGRDLGKQLEVLEGLSAGARVVLNPPDTLRDGQTVIAQAAKVEPAKPAAKS</sequence>
<evidence type="ECO:0000313" key="10">
    <source>
        <dbReference type="EMBL" id="ROH93025.1"/>
    </source>
</evidence>
<dbReference type="EMBL" id="RJVO01000001">
    <property type="protein sequence ID" value="ROH93025.1"/>
    <property type="molecule type" value="Genomic_DNA"/>
</dbReference>
<dbReference type="Pfam" id="PF25967">
    <property type="entry name" value="RND-MFP_C"/>
    <property type="match status" value="1"/>
</dbReference>
<feature type="domain" description="Multidrug resistance protein MdtA-like alpha-helical hairpin" evidence="6">
    <location>
        <begin position="139"/>
        <end position="197"/>
    </location>
</feature>
<evidence type="ECO:0000256" key="1">
    <source>
        <dbReference type="ARBA" id="ARBA00004196"/>
    </source>
</evidence>
<evidence type="ECO:0000313" key="11">
    <source>
        <dbReference type="Proteomes" id="UP000282106"/>
    </source>
</evidence>
<dbReference type="NCBIfam" id="TIGR01730">
    <property type="entry name" value="RND_mfp"/>
    <property type="match status" value="1"/>
</dbReference>
<evidence type="ECO:0000256" key="2">
    <source>
        <dbReference type="ARBA" id="ARBA00009477"/>
    </source>
</evidence>
<dbReference type="InterPro" id="IPR058627">
    <property type="entry name" value="MdtA-like_C"/>
</dbReference>
<dbReference type="SUPFAM" id="SSF111369">
    <property type="entry name" value="HlyD-like secretion proteins"/>
    <property type="match status" value="1"/>
</dbReference>
<dbReference type="Proteomes" id="UP000282106">
    <property type="component" value="Unassembled WGS sequence"/>
</dbReference>
<comment type="caution">
    <text evidence="10">The sequence shown here is derived from an EMBL/GenBank/DDBJ whole genome shotgun (WGS) entry which is preliminary data.</text>
</comment>
<dbReference type="GO" id="GO:1990281">
    <property type="term" value="C:efflux pump complex"/>
    <property type="evidence" value="ECO:0007669"/>
    <property type="project" value="TreeGrafter"/>
</dbReference>
<evidence type="ECO:0000256" key="3">
    <source>
        <dbReference type="ARBA" id="ARBA00022448"/>
    </source>
</evidence>
<dbReference type="InterPro" id="IPR058625">
    <property type="entry name" value="MdtA-like_BSH"/>
</dbReference>
<dbReference type="InterPro" id="IPR058792">
    <property type="entry name" value="Beta-barrel_RND_2"/>
</dbReference>
<comment type="similarity">
    <text evidence="2">Belongs to the membrane fusion protein (MFP) (TC 8.A.1) family.</text>
</comment>
<dbReference type="AlphaFoldDB" id="A0A3N0VJZ5"/>
<evidence type="ECO:0000259" key="8">
    <source>
        <dbReference type="Pfam" id="PF25954"/>
    </source>
</evidence>
<keyword evidence="5" id="KW-0812">Transmembrane</keyword>
<evidence type="ECO:0000259" key="6">
    <source>
        <dbReference type="Pfam" id="PF25876"/>
    </source>
</evidence>
<accession>A0A3N0VJZ5</accession>
<dbReference type="Gene3D" id="2.40.30.170">
    <property type="match status" value="1"/>
</dbReference>
<dbReference type="PANTHER" id="PTHR30469:SF37">
    <property type="entry name" value="RAGD PROTEIN"/>
    <property type="match status" value="1"/>
</dbReference>
<dbReference type="Gene3D" id="1.10.287.470">
    <property type="entry name" value="Helix hairpin bin"/>
    <property type="match status" value="1"/>
</dbReference>
<dbReference type="Pfam" id="PF25954">
    <property type="entry name" value="Beta-barrel_RND_2"/>
    <property type="match status" value="1"/>
</dbReference>
<evidence type="ECO:0000259" key="7">
    <source>
        <dbReference type="Pfam" id="PF25917"/>
    </source>
</evidence>
<feature type="domain" description="Multidrug resistance protein MdtA-like C-terminal permuted SH3" evidence="9">
    <location>
        <begin position="322"/>
        <end position="377"/>
    </location>
</feature>
<keyword evidence="4" id="KW-0175">Coiled coil</keyword>
<dbReference type="Pfam" id="PF25917">
    <property type="entry name" value="BSH_RND"/>
    <property type="match status" value="1"/>
</dbReference>
<evidence type="ECO:0000259" key="9">
    <source>
        <dbReference type="Pfam" id="PF25967"/>
    </source>
</evidence>
<evidence type="ECO:0000256" key="5">
    <source>
        <dbReference type="SAM" id="Phobius"/>
    </source>
</evidence>
<feature type="coiled-coil region" evidence="4">
    <location>
        <begin position="137"/>
        <end position="202"/>
    </location>
</feature>
<comment type="subcellular location">
    <subcellularLocation>
        <location evidence="1">Cell envelope</location>
    </subcellularLocation>
</comment>
<organism evidence="10 11">
    <name type="scientific">Stagnimonas aquatica</name>
    <dbReference type="NCBI Taxonomy" id="2689987"/>
    <lineage>
        <taxon>Bacteria</taxon>
        <taxon>Pseudomonadati</taxon>
        <taxon>Pseudomonadota</taxon>
        <taxon>Gammaproteobacteria</taxon>
        <taxon>Nevskiales</taxon>
        <taxon>Nevskiaceae</taxon>
        <taxon>Stagnimonas</taxon>
    </lineage>
</organism>
<feature type="domain" description="CusB-like beta-barrel" evidence="8">
    <location>
        <begin position="244"/>
        <end position="315"/>
    </location>
</feature>
<protein>
    <submittedName>
        <fullName evidence="10">Efflux RND transporter periplasmic adaptor subunit</fullName>
    </submittedName>
</protein>
<evidence type="ECO:0000256" key="4">
    <source>
        <dbReference type="SAM" id="Coils"/>
    </source>
</evidence>
<keyword evidence="5" id="KW-0472">Membrane</keyword>
<dbReference type="PANTHER" id="PTHR30469">
    <property type="entry name" value="MULTIDRUG RESISTANCE PROTEIN MDTA"/>
    <property type="match status" value="1"/>
</dbReference>
<feature type="domain" description="Multidrug resistance protein MdtA-like barrel-sandwich hybrid" evidence="7">
    <location>
        <begin position="100"/>
        <end position="232"/>
    </location>
</feature>
<dbReference type="Gene3D" id="2.40.420.20">
    <property type="match status" value="1"/>
</dbReference>
<dbReference type="InParanoid" id="A0A3N0VJZ5"/>
<gene>
    <name evidence="10" type="ORF">ED208_00345</name>
</gene>
<keyword evidence="3" id="KW-0813">Transport</keyword>
<dbReference type="InterPro" id="IPR006143">
    <property type="entry name" value="RND_pump_MFP"/>
</dbReference>
<reference evidence="10 11" key="1">
    <citation type="submission" date="2018-10" db="EMBL/GenBank/DDBJ databases">
        <authorList>
            <person name="Chen W.-M."/>
        </authorList>
    </citation>
    <scope>NUCLEOTIDE SEQUENCE [LARGE SCALE GENOMIC DNA]</scope>
    <source>
        <strain evidence="10 11">THS-13</strain>
    </source>
</reference>
<dbReference type="GO" id="GO:0015562">
    <property type="term" value="F:efflux transmembrane transporter activity"/>
    <property type="evidence" value="ECO:0007669"/>
    <property type="project" value="TreeGrafter"/>
</dbReference>
<feature type="transmembrane region" description="Helical" evidence="5">
    <location>
        <begin position="33"/>
        <end position="52"/>
    </location>
</feature>
<dbReference type="Pfam" id="PF25876">
    <property type="entry name" value="HH_MFP_RND"/>
    <property type="match status" value="1"/>
</dbReference>